<dbReference type="OrthoDB" id="1896086at2759"/>
<reference evidence="2" key="1">
    <citation type="journal article" date="2017" name="Mycologia">
        <title>Fusarium algeriense, sp. nov., a novel toxigenic crown rot pathogen of durum wheat from Algeria is nested in the Fusarium burgessii species complex.</title>
        <authorList>
            <person name="Laraba I."/>
            <person name="Keddad A."/>
            <person name="Boureghda H."/>
            <person name="Abdallah N."/>
            <person name="Vaughan M.M."/>
            <person name="Proctor R.H."/>
            <person name="Busman M."/>
            <person name="O'Donnell K."/>
        </authorList>
    </citation>
    <scope>NUCLEOTIDE SEQUENCE</scope>
    <source>
        <strain evidence="2">NRRL 25174</strain>
    </source>
</reference>
<comment type="caution">
    <text evidence="2">The sequence shown here is derived from an EMBL/GenBank/DDBJ whole genome shotgun (WGS) entry which is preliminary data.</text>
</comment>
<organism evidence="2 3">
    <name type="scientific">Fusarium beomiforme</name>
    <dbReference type="NCBI Taxonomy" id="44412"/>
    <lineage>
        <taxon>Eukaryota</taxon>
        <taxon>Fungi</taxon>
        <taxon>Dikarya</taxon>
        <taxon>Ascomycota</taxon>
        <taxon>Pezizomycotina</taxon>
        <taxon>Sordariomycetes</taxon>
        <taxon>Hypocreomycetidae</taxon>
        <taxon>Hypocreales</taxon>
        <taxon>Nectriaceae</taxon>
        <taxon>Fusarium</taxon>
        <taxon>Fusarium burgessii species complex</taxon>
    </lineage>
</organism>
<dbReference type="AlphaFoldDB" id="A0A9P5DYE6"/>
<dbReference type="EMBL" id="PVQB02000174">
    <property type="protein sequence ID" value="KAF4341816.1"/>
    <property type="molecule type" value="Genomic_DNA"/>
</dbReference>
<feature type="region of interest" description="Disordered" evidence="1">
    <location>
        <begin position="582"/>
        <end position="602"/>
    </location>
</feature>
<evidence type="ECO:0000313" key="3">
    <source>
        <dbReference type="Proteomes" id="UP000730481"/>
    </source>
</evidence>
<reference evidence="2" key="2">
    <citation type="submission" date="2020-02" db="EMBL/GenBank/DDBJ databases">
        <title>Identification and distribution of gene clusters putatively required for synthesis of sphingolipid metabolism inhibitors in phylogenetically diverse species of the filamentous fungus Fusarium.</title>
        <authorList>
            <person name="Kim H.-S."/>
            <person name="Busman M."/>
            <person name="Brown D.W."/>
            <person name="Divon H."/>
            <person name="Uhlig S."/>
            <person name="Proctor R.H."/>
        </authorList>
    </citation>
    <scope>NUCLEOTIDE SEQUENCE</scope>
    <source>
        <strain evidence="2">NRRL 25174</strain>
    </source>
</reference>
<accession>A0A9P5DYE6</accession>
<evidence type="ECO:0000256" key="1">
    <source>
        <dbReference type="SAM" id="MobiDB-lite"/>
    </source>
</evidence>
<feature type="compositionally biased region" description="Acidic residues" evidence="1">
    <location>
        <begin position="327"/>
        <end position="351"/>
    </location>
</feature>
<name>A0A9P5DYE6_9HYPO</name>
<feature type="compositionally biased region" description="Low complexity" evidence="1">
    <location>
        <begin position="87"/>
        <end position="105"/>
    </location>
</feature>
<dbReference type="Proteomes" id="UP000730481">
    <property type="component" value="Unassembled WGS sequence"/>
</dbReference>
<feature type="compositionally biased region" description="Low complexity" evidence="1">
    <location>
        <begin position="142"/>
        <end position="154"/>
    </location>
</feature>
<feature type="region of interest" description="Disordered" evidence="1">
    <location>
        <begin position="1"/>
        <end position="357"/>
    </location>
</feature>
<keyword evidence="3" id="KW-1185">Reference proteome</keyword>
<feature type="compositionally biased region" description="Polar residues" evidence="1">
    <location>
        <begin position="64"/>
        <end position="86"/>
    </location>
</feature>
<proteinExistence type="predicted"/>
<evidence type="ECO:0000313" key="2">
    <source>
        <dbReference type="EMBL" id="KAF4341816.1"/>
    </source>
</evidence>
<sequence>MASLAPCLISAQDPPLPPEMNTPDGTTSTRLVFVTAGPPNTVIPLPGNSETSLTIVPGSDDPNESSFQATHTAAPDQSNPTSELSNEPSSEVPDQPSQDQPPTTTRGGINTGTEDTAMPPSTDLPTAPIDTTALPTEGIPTSVSDGGVASSAGDETVATDSGVPGTKSPSETDDSISSAATSAGQDETSSPIDKETQPVASQSQAPSVGGNSGMTSATQDVPPPSQVTSDAADPKSTAEGDAPPVTPAPDTKTDSEGQQATITGSDGEVVTWSATQDPEHTDVTNTQTQTDDDGAIIVIFPGGWKWTPVGGKGGPLPTIDPKPVNNDNDDNNQDDDDDNDDDDDDDDEEECTTTAPPKCTLTMSYYTREDGEGTSTRIGTCPPVTGCVSGEQSTTTTTVASDVPRITGIPEGDVDFGREDLDAGPMEEETVKYFSEMFKKWGISSNATEDDEKPKSSCDRYSYGASADCLELFSTSFCDSVEENNEALSKNLTYQDVAGDEKRAIATGAERRSLQSREIKCSSHTFNFEWTGADGACDLSCSKAFSQLQTSCFRPFWFPGLAAKGSVDVGCGTYSYQVSREPTTTTTTTTTEAQTTTEQPKPTATQAKLEMHNLQCNNEDDFKGHADIAHYSVGMVLLGACQEADEKQWTITPDSEPRVKEYKDRDTHKHRITWSWLDGCTMENKNAKLVDPLNEGTLDIAGGSSRCEYALASAWANCVNGGVGGSIDVGCVRYFIESGI</sequence>
<gene>
    <name evidence="2" type="ORF">FBEOM_4273</name>
</gene>
<protein>
    <submittedName>
        <fullName evidence="2">Uncharacterized protein</fullName>
    </submittedName>
</protein>